<sequence length="683" mass="77849">MLDAMVNLGRMLARGEGDENLLQSLIQPMPNVSGKEPYAVFVNLDTEACRLEFRTQECRESDREQIAQEWLWVGNAAGPNSPQWTATTNSLGYLLSQTLVNLYRMLPDNAALKVEVGDVLAQFAVDLGPQPGSEERYRYVLDVVQLGALPSEDWEELAASCRVESEGSIRGKSFVPNLEKAVMKAAQLTANRIPLWTFCINGQRVADHPDYRQLVLRDRVQGVFDEATQGVCSACGAEALVTPNFTRMKFKYYNTDKISFASGVDKKRFHRNLVLCQNCYQALLAAEAFVHGQMRTRVGHLRFYVIPEIFGAVEDVNVREWGNIVQRTVQSVLNFESVATLEDEMEQIREEFSNLGYAVNLLFHVWNNAELRLYNLVRDVPKARFDLLRRTFRRYGRVAVDLLGIPASESKYWVPDFRALYRLIPVTQTNRAQEYRRMLQLFDALLTGQAISYRTLMESFCRLIQIHRFGRYAATNVSAPRAGYELSQLTNDVLLANVILSMLQELGQLAGAPFKREGIDVERDTPLDGDAFLQEVGYRPAQEALFWLGAAIASVANAQRNNRLDSMPVLEKINYRGMNASDIIRLVGKVEEAFQQYKLFNWPKESNVLFRMHLAFAQVLETNPPRWKPEHRLTDEEAVFYILSGLAFRRRQFFGKRNKETLSTDEPSAALYTPNNDVQREEA</sequence>
<name>A0ABT9XLX0_9BACL</name>
<gene>
    <name evidence="2" type="ORF">J2S03_003172</name>
</gene>
<accession>A0ABT9XLX0</accession>
<evidence type="ECO:0000313" key="2">
    <source>
        <dbReference type="EMBL" id="MDQ0191302.1"/>
    </source>
</evidence>
<dbReference type="EMBL" id="JAUSTP010000037">
    <property type="protein sequence ID" value="MDQ0191302.1"/>
    <property type="molecule type" value="Genomic_DNA"/>
</dbReference>
<reference evidence="2 3" key="1">
    <citation type="submission" date="2023-07" db="EMBL/GenBank/DDBJ databases">
        <title>Genomic Encyclopedia of Type Strains, Phase IV (KMG-IV): sequencing the most valuable type-strain genomes for metagenomic binning, comparative biology and taxonomic classification.</title>
        <authorList>
            <person name="Goeker M."/>
        </authorList>
    </citation>
    <scope>NUCLEOTIDE SEQUENCE [LARGE SCALE GENOMIC DNA]</scope>
    <source>
        <strain evidence="2 3">DSM 4006</strain>
    </source>
</reference>
<dbReference type="Proteomes" id="UP001232973">
    <property type="component" value="Unassembled WGS sequence"/>
</dbReference>
<dbReference type="NCBIfam" id="TIGR02591">
    <property type="entry name" value="cas_Csh1"/>
    <property type="match status" value="1"/>
</dbReference>
<dbReference type="RefSeq" id="WP_274457222.1">
    <property type="nucleotide sequence ID" value="NZ_CP067097.1"/>
</dbReference>
<proteinExistence type="predicted"/>
<dbReference type="Pfam" id="PF09484">
    <property type="entry name" value="Cas_TM1802"/>
    <property type="match status" value="1"/>
</dbReference>
<keyword evidence="3" id="KW-1185">Reference proteome</keyword>
<protein>
    <submittedName>
        <fullName evidence="2">CRISPR-associated protein Csh1</fullName>
    </submittedName>
</protein>
<dbReference type="InterPro" id="IPR013389">
    <property type="entry name" value="CRISPR-assoc_prot_Cas8b"/>
</dbReference>
<organism evidence="2 3">
    <name type="scientific">Alicyclobacillus cycloheptanicus</name>
    <dbReference type="NCBI Taxonomy" id="1457"/>
    <lineage>
        <taxon>Bacteria</taxon>
        <taxon>Bacillati</taxon>
        <taxon>Bacillota</taxon>
        <taxon>Bacilli</taxon>
        <taxon>Bacillales</taxon>
        <taxon>Alicyclobacillaceae</taxon>
        <taxon>Alicyclobacillus</taxon>
    </lineage>
</organism>
<dbReference type="InterPro" id="IPR013420">
    <property type="entry name" value="CRISPR-assoc_prot_Cas8b/Csh1_C"/>
</dbReference>
<evidence type="ECO:0000313" key="3">
    <source>
        <dbReference type="Proteomes" id="UP001232973"/>
    </source>
</evidence>
<feature type="region of interest" description="Disordered" evidence="1">
    <location>
        <begin position="664"/>
        <end position="683"/>
    </location>
</feature>
<evidence type="ECO:0000256" key="1">
    <source>
        <dbReference type="SAM" id="MobiDB-lite"/>
    </source>
</evidence>
<comment type="caution">
    <text evidence="2">The sequence shown here is derived from an EMBL/GenBank/DDBJ whole genome shotgun (WGS) entry which is preliminary data.</text>
</comment>